<comment type="similarity">
    <text evidence="6">Belongs to the peptidase M48 family.</text>
</comment>
<keyword evidence="3 6" id="KW-0378">Hydrolase</keyword>
<proteinExistence type="inferred from homology"/>
<evidence type="ECO:0000256" key="4">
    <source>
        <dbReference type="ARBA" id="ARBA00022833"/>
    </source>
</evidence>
<evidence type="ECO:0000256" key="3">
    <source>
        <dbReference type="ARBA" id="ARBA00022801"/>
    </source>
</evidence>
<dbReference type="RefSeq" id="WP_166917849.1">
    <property type="nucleotide sequence ID" value="NZ_JAASRN010000001.1"/>
</dbReference>
<evidence type="ECO:0000256" key="6">
    <source>
        <dbReference type="RuleBase" id="RU003983"/>
    </source>
</evidence>
<dbReference type="GO" id="GO:0004222">
    <property type="term" value="F:metalloendopeptidase activity"/>
    <property type="evidence" value="ECO:0007669"/>
    <property type="project" value="InterPro"/>
</dbReference>
<gene>
    <name evidence="8" type="ORF">FHS56_000007</name>
</gene>
<dbReference type="Pfam" id="PF01435">
    <property type="entry name" value="Peptidase_M48"/>
    <property type="match status" value="1"/>
</dbReference>
<dbReference type="GO" id="GO:0046872">
    <property type="term" value="F:metal ion binding"/>
    <property type="evidence" value="ECO:0007669"/>
    <property type="project" value="UniProtKB-KW"/>
</dbReference>
<keyword evidence="2" id="KW-0479">Metal-binding</keyword>
<organism evidence="8 9">
    <name type="scientific">Thermonema lapsum</name>
    <dbReference type="NCBI Taxonomy" id="28195"/>
    <lineage>
        <taxon>Bacteria</taxon>
        <taxon>Pseudomonadati</taxon>
        <taxon>Bacteroidota</taxon>
        <taxon>Cytophagia</taxon>
        <taxon>Cytophagales</taxon>
        <taxon>Thermonemataceae</taxon>
        <taxon>Thermonema</taxon>
    </lineage>
</organism>
<dbReference type="GO" id="GO:0016020">
    <property type="term" value="C:membrane"/>
    <property type="evidence" value="ECO:0007669"/>
    <property type="project" value="TreeGrafter"/>
</dbReference>
<keyword evidence="5 6" id="KW-0482">Metalloprotease</keyword>
<comment type="caution">
    <text evidence="8">The sequence shown here is derived from an EMBL/GenBank/DDBJ whole genome shotgun (WGS) entry which is preliminary data.</text>
</comment>
<dbReference type="GO" id="GO:0051603">
    <property type="term" value="P:proteolysis involved in protein catabolic process"/>
    <property type="evidence" value="ECO:0007669"/>
    <property type="project" value="TreeGrafter"/>
</dbReference>
<dbReference type="Gene3D" id="3.30.2010.10">
    <property type="entry name" value="Metalloproteases ('zincins'), catalytic domain"/>
    <property type="match status" value="1"/>
</dbReference>
<keyword evidence="4 6" id="KW-0862">Zinc</keyword>
<dbReference type="EMBL" id="JAASRN010000001">
    <property type="protein sequence ID" value="NIK72521.1"/>
    <property type="molecule type" value="Genomic_DNA"/>
</dbReference>
<dbReference type="PANTHER" id="PTHR22726">
    <property type="entry name" value="METALLOENDOPEPTIDASE OMA1"/>
    <property type="match status" value="1"/>
</dbReference>
<evidence type="ECO:0000256" key="5">
    <source>
        <dbReference type="ARBA" id="ARBA00023049"/>
    </source>
</evidence>
<evidence type="ECO:0000313" key="9">
    <source>
        <dbReference type="Proteomes" id="UP000537126"/>
    </source>
</evidence>
<accession>A0A846MM22</accession>
<dbReference type="AlphaFoldDB" id="A0A846MM22"/>
<name>A0A846MM22_9BACT</name>
<keyword evidence="9" id="KW-1185">Reference proteome</keyword>
<keyword evidence="1 6" id="KW-0645">Protease</keyword>
<dbReference type="PANTHER" id="PTHR22726:SF1">
    <property type="entry name" value="METALLOENDOPEPTIDASE OMA1, MITOCHONDRIAL"/>
    <property type="match status" value="1"/>
</dbReference>
<sequence length="272" mass="30482">MHTIRRYALLRSALWLLVLFGFNSCKKGNPIFFSLQDEIQLGQQVRDEVLNNPQEYGEVLSRSQYQAAYTYLDNLVNSILSSPDVRYKKEFAWEVRIIHKPGVLNAFATPGGYIFVYVDLIKYLDSADQLAGVLGHEIAHSDRRHSARNLERVYGVAILLDIVLGKSSSQLAQITKQLALGLAGLSFSRDMEREADEYSVIYLNSTSYRCNGAAGFFEKLQAEGKCGGLTWTSTHPDPCERVQNINDKAAALACENRPATISSYQDFKNSLP</sequence>
<dbReference type="Proteomes" id="UP000537126">
    <property type="component" value="Unassembled WGS sequence"/>
</dbReference>
<dbReference type="InterPro" id="IPR051156">
    <property type="entry name" value="Mito/Outer_Membr_Metalloprot"/>
</dbReference>
<comment type="cofactor">
    <cofactor evidence="6">
        <name>Zn(2+)</name>
        <dbReference type="ChEBI" id="CHEBI:29105"/>
    </cofactor>
    <text evidence="6">Binds 1 zinc ion per subunit.</text>
</comment>
<evidence type="ECO:0000256" key="1">
    <source>
        <dbReference type="ARBA" id="ARBA00022670"/>
    </source>
</evidence>
<evidence type="ECO:0000313" key="8">
    <source>
        <dbReference type="EMBL" id="NIK72521.1"/>
    </source>
</evidence>
<feature type="domain" description="Peptidase M48" evidence="7">
    <location>
        <begin position="71"/>
        <end position="247"/>
    </location>
</feature>
<evidence type="ECO:0000259" key="7">
    <source>
        <dbReference type="Pfam" id="PF01435"/>
    </source>
</evidence>
<reference evidence="8 9" key="1">
    <citation type="submission" date="2020-03" db="EMBL/GenBank/DDBJ databases">
        <title>Genomic Encyclopedia of Type Strains, Phase IV (KMG-IV): sequencing the most valuable type-strain genomes for metagenomic binning, comparative biology and taxonomic classification.</title>
        <authorList>
            <person name="Goeker M."/>
        </authorList>
    </citation>
    <scope>NUCLEOTIDE SEQUENCE [LARGE SCALE GENOMIC DNA]</scope>
    <source>
        <strain evidence="8 9">DSM 5718</strain>
    </source>
</reference>
<evidence type="ECO:0000256" key="2">
    <source>
        <dbReference type="ARBA" id="ARBA00022723"/>
    </source>
</evidence>
<dbReference type="InterPro" id="IPR001915">
    <property type="entry name" value="Peptidase_M48"/>
</dbReference>
<protein>
    <submittedName>
        <fullName evidence="8">Putative Zn-dependent protease</fullName>
    </submittedName>
</protein>